<evidence type="ECO:0000313" key="1">
    <source>
        <dbReference type="EMBL" id="MPN04464.1"/>
    </source>
</evidence>
<dbReference type="EMBL" id="VSSQ01050372">
    <property type="protein sequence ID" value="MPN04464.1"/>
    <property type="molecule type" value="Genomic_DNA"/>
</dbReference>
<organism evidence="1">
    <name type="scientific">bioreactor metagenome</name>
    <dbReference type="NCBI Taxonomy" id="1076179"/>
    <lineage>
        <taxon>unclassified sequences</taxon>
        <taxon>metagenomes</taxon>
        <taxon>ecological metagenomes</taxon>
    </lineage>
</organism>
<sequence length="50" mass="5688">MIFLQLTNIGTDLRVFVGPVIMMAVFQKIDYLHQIVPRIGMLCLRAQAVI</sequence>
<gene>
    <name evidence="1" type="ORF">SDC9_151702</name>
</gene>
<proteinExistence type="predicted"/>
<reference evidence="1" key="1">
    <citation type="submission" date="2019-08" db="EMBL/GenBank/DDBJ databases">
        <authorList>
            <person name="Kucharzyk K."/>
            <person name="Murdoch R.W."/>
            <person name="Higgins S."/>
            <person name="Loffler F."/>
        </authorList>
    </citation>
    <scope>NUCLEOTIDE SEQUENCE</scope>
</reference>
<dbReference type="AlphaFoldDB" id="A0A645EVF4"/>
<name>A0A645EVF4_9ZZZZ</name>
<protein>
    <submittedName>
        <fullName evidence="1">Uncharacterized protein</fullName>
    </submittedName>
</protein>
<accession>A0A645EVF4</accession>
<comment type="caution">
    <text evidence="1">The sequence shown here is derived from an EMBL/GenBank/DDBJ whole genome shotgun (WGS) entry which is preliminary data.</text>
</comment>